<reference evidence="4 5" key="1">
    <citation type="journal article" date="2018" name="Nat. Ecol. Evol.">
        <title>Pezizomycetes genomes reveal the molecular basis of ectomycorrhizal truffle lifestyle.</title>
        <authorList>
            <person name="Murat C."/>
            <person name="Payen T."/>
            <person name="Noel B."/>
            <person name="Kuo A."/>
            <person name="Morin E."/>
            <person name="Chen J."/>
            <person name="Kohler A."/>
            <person name="Krizsan K."/>
            <person name="Balestrini R."/>
            <person name="Da Silva C."/>
            <person name="Montanini B."/>
            <person name="Hainaut M."/>
            <person name="Levati E."/>
            <person name="Barry K.W."/>
            <person name="Belfiori B."/>
            <person name="Cichocki N."/>
            <person name="Clum A."/>
            <person name="Dockter R.B."/>
            <person name="Fauchery L."/>
            <person name="Guy J."/>
            <person name="Iotti M."/>
            <person name="Le Tacon F."/>
            <person name="Lindquist E.A."/>
            <person name="Lipzen A."/>
            <person name="Malagnac F."/>
            <person name="Mello A."/>
            <person name="Molinier V."/>
            <person name="Miyauchi S."/>
            <person name="Poulain J."/>
            <person name="Riccioni C."/>
            <person name="Rubini A."/>
            <person name="Sitrit Y."/>
            <person name="Splivallo R."/>
            <person name="Traeger S."/>
            <person name="Wang M."/>
            <person name="Zifcakova L."/>
            <person name="Wipf D."/>
            <person name="Zambonelli A."/>
            <person name="Paolocci F."/>
            <person name="Nowrousian M."/>
            <person name="Ottonello S."/>
            <person name="Baldrian P."/>
            <person name="Spatafora J.W."/>
            <person name="Henrissat B."/>
            <person name="Nagy L.G."/>
            <person name="Aury J.M."/>
            <person name="Wincker P."/>
            <person name="Grigoriev I.V."/>
            <person name="Bonfante P."/>
            <person name="Martin F.M."/>
        </authorList>
    </citation>
    <scope>NUCLEOTIDE SEQUENCE [LARGE SCALE GENOMIC DNA]</scope>
    <source>
        <strain evidence="4 5">120613-1</strain>
    </source>
</reference>
<dbReference type="CDD" id="cd12087">
    <property type="entry name" value="TM_EGFR-like"/>
    <property type="match status" value="1"/>
</dbReference>
<accession>A0A3N4J9C5</accession>
<keyword evidence="3" id="KW-0732">Signal</keyword>
<name>A0A3N4J9C5_9PEZI</name>
<sequence>MKKYIALGVGLLPVLVWGLTDGEASQKNLDSVFIGTFVATWKDKSNAGCGERNLGTFQDTVLKFGPKRDATGAQNSYYVSLTSPESKAVRISLVSSVSTNDEKKAGWDVGFKKGTDGYSITGNLVNEGVGDNSIKGTFDDKDTGWCGIRMANWNWNAGKNTTYQGFIKPGDADFKISGESLDKDTQRTISYEVKFTGKWLDSSAKLKTDKDEPTWEGLEEDKSSPTGGTAAATKDTTESATGNAKAANGDGKQKPPETPQGAGTQAVKSHEQIIEESKAAMAKGHVVGIAVGALFGAVIAGIGIFMLLARRREKQKAQVYPELAYIYAPSPEPSVQSGSSESGSYHYDGTYKSGSLRSEYGMREVMAKEAATGQARWKAF</sequence>
<proteinExistence type="predicted"/>
<keyword evidence="2" id="KW-1133">Transmembrane helix</keyword>
<evidence type="ECO:0008006" key="6">
    <source>
        <dbReference type="Google" id="ProtNLM"/>
    </source>
</evidence>
<evidence type="ECO:0000256" key="3">
    <source>
        <dbReference type="SAM" id="SignalP"/>
    </source>
</evidence>
<gene>
    <name evidence="4" type="ORF">L873DRAFT_1793521</name>
</gene>
<keyword evidence="2" id="KW-0812">Transmembrane</keyword>
<keyword evidence="5" id="KW-1185">Reference proteome</keyword>
<organism evidence="4 5">
    <name type="scientific">Choiromyces venosus 120613-1</name>
    <dbReference type="NCBI Taxonomy" id="1336337"/>
    <lineage>
        <taxon>Eukaryota</taxon>
        <taxon>Fungi</taxon>
        <taxon>Dikarya</taxon>
        <taxon>Ascomycota</taxon>
        <taxon>Pezizomycotina</taxon>
        <taxon>Pezizomycetes</taxon>
        <taxon>Pezizales</taxon>
        <taxon>Tuberaceae</taxon>
        <taxon>Choiromyces</taxon>
    </lineage>
</organism>
<evidence type="ECO:0000256" key="2">
    <source>
        <dbReference type="SAM" id="Phobius"/>
    </source>
</evidence>
<dbReference type="OrthoDB" id="5356734at2759"/>
<evidence type="ECO:0000313" key="4">
    <source>
        <dbReference type="EMBL" id="RPA93618.1"/>
    </source>
</evidence>
<dbReference type="AlphaFoldDB" id="A0A3N4J9C5"/>
<evidence type="ECO:0000256" key="1">
    <source>
        <dbReference type="SAM" id="MobiDB-lite"/>
    </source>
</evidence>
<protein>
    <recommendedName>
        <fullName evidence="6">Concanavalin A-like lectin/glucanase</fullName>
    </recommendedName>
</protein>
<feature type="transmembrane region" description="Helical" evidence="2">
    <location>
        <begin position="286"/>
        <end position="308"/>
    </location>
</feature>
<feature type="region of interest" description="Disordered" evidence="1">
    <location>
        <begin position="206"/>
        <end position="270"/>
    </location>
</feature>
<evidence type="ECO:0000313" key="5">
    <source>
        <dbReference type="Proteomes" id="UP000276215"/>
    </source>
</evidence>
<keyword evidence="2" id="KW-0472">Membrane</keyword>
<dbReference type="EMBL" id="ML120449">
    <property type="protein sequence ID" value="RPA93618.1"/>
    <property type="molecule type" value="Genomic_DNA"/>
</dbReference>
<feature type="chain" id="PRO_5018071626" description="Concanavalin A-like lectin/glucanase" evidence="3">
    <location>
        <begin position="19"/>
        <end position="380"/>
    </location>
</feature>
<dbReference type="Proteomes" id="UP000276215">
    <property type="component" value="Unassembled WGS sequence"/>
</dbReference>
<feature type="signal peptide" evidence="3">
    <location>
        <begin position="1"/>
        <end position="18"/>
    </location>
</feature>